<dbReference type="EMBL" id="JAIGNQ010000001">
    <property type="protein sequence ID" value="MBX7487268.1"/>
    <property type="molecule type" value="Genomic_DNA"/>
</dbReference>
<dbReference type="InterPro" id="IPR011014">
    <property type="entry name" value="MscS_channel_TM-2"/>
</dbReference>
<evidence type="ECO:0000259" key="9">
    <source>
        <dbReference type="Pfam" id="PF00924"/>
    </source>
</evidence>
<keyword evidence="7" id="KW-0407">Ion channel</keyword>
<keyword evidence="7" id="KW-0406">Ion transport</keyword>
<accession>A0ABS7JCA0</accession>
<dbReference type="InterPro" id="IPR023408">
    <property type="entry name" value="MscS_beta-dom_sf"/>
</dbReference>
<dbReference type="Proteomes" id="UP000776651">
    <property type="component" value="Unassembled WGS sequence"/>
</dbReference>
<proteinExistence type="inferred from homology"/>
<dbReference type="PANTHER" id="PTHR30221:SF1">
    <property type="entry name" value="SMALL-CONDUCTANCE MECHANOSENSITIVE CHANNEL"/>
    <property type="match status" value="1"/>
</dbReference>
<comment type="subcellular location">
    <subcellularLocation>
        <location evidence="7">Cell inner membrane</location>
        <topology evidence="7">Multi-pass membrane protein</topology>
    </subcellularLocation>
    <subcellularLocation>
        <location evidence="1">Cell membrane</location>
        <topology evidence="1">Multi-pass membrane protein</topology>
    </subcellularLocation>
</comment>
<evidence type="ECO:0000256" key="6">
    <source>
        <dbReference type="ARBA" id="ARBA00023136"/>
    </source>
</evidence>
<dbReference type="Pfam" id="PF00924">
    <property type="entry name" value="MS_channel_2nd"/>
    <property type="match status" value="1"/>
</dbReference>
<comment type="similarity">
    <text evidence="2 7">Belongs to the MscS (TC 1.A.23) family.</text>
</comment>
<comment type="subunit">
    <text evidence="7">Homoheptamer.</text>
</comment>
<dbReference type="Pfam" id="PF21082">
    <property type="entry name" value="MS_channel_3rd"/>
    <property type="match status" value="1"/>
</dbReference>
<sequence>MIFPLSTNSPSPTPTASPLPEAGEASWHWLTDLTHYLDPTHLWGAVGLGIVFIAIGMMLSWIVRRTLKTVIDHDPNERIDRMTVSFIQHLGTFIMWIVLALIFSHVVPSLNKVTTSLLAGVSIVSVVVGFAAQSTLGNLVSGISLVIYKPFRRGDRLQLTTPTGVETGIVEDLSLGYTVLRTFDNRRIVLSNGTIANQIMINLSSVDPRVMLSPTISIGYDSDIERARAIVLELAQGHDDVVEVVGCPVVNLGGSSVDLSLRAWCADSSTAKAVEYDLLEQIKKRFDEVGIEIPYAYQNVIVSGAISARAGGESAWPSGGPIKR</sequence>
<evidence type="ECO:0000256" key="2">
    <source>
        <dbReference type="ARBA" id="ARBA00008017"/>
    </source>
</evidence>
<gene>
    <name evidence="11" type="ORF">K3177_01950</name>
</gene>
<feature type="domain" description="Mechanosensitive ion channel MscS" evidence="9">
    <location>
        <begin position="135"/>
        <end position="204"/>
    </location>
</feature>
<feature type="domain" description="Mechanosensitive ion channel MscS C-terminal" evidence="10">
    <location>
        <begin position="215"/>
        <end position="293"/>
    </location>
</feature>
<evidence type="ECO:0000259" key="10">
    <source>
        <dbReference type="Pfam" id="PF21082"/>
    </source>
</evidence>
<evidence type="ECO:0000256" key="5">
    <source>
        <dbReference type="ARBA" id="ARBA00022989"/>
    </source>
</evidence>
<dbReference type="SUPFAM" id="SSF50182">
    <property type="entry name" value="Sm-like ribonucleoproteins"/>
    <property type="match status" value="1"/>
</dbReference>
<dbReference type="Gene3D" id="2.30.30.60">
    <property type="match status" value="1"/>
</dbReference>
<name>A0ABS7JCA0_9SPHN</name>
<protein>
    <recommendedName>
        <fullName evidence="7">Small-conductance mechanosensitive channel</fullName>
    </recommendedName>
</protein>
<keyword evidence="7" id="KW-0813">Transport</keyword>
<dbReference type="InterPro" id="IPR006685">
    <property type="entry name" value="MscS_channel_2nd"/>
</dbReference>
<keyword evidence="5 7" id="KW-1133">Transmembrane helix</keyword>
<dbReference type="InterPro" id="IPR049278">
    <property type="entry name" value="MS_channel_C"/>
</dbReference>
<dbReference type="Gene3D" id="1.10.287.1260">
    <property type="match status" value="1"/>
</dbReference>
<feature type="transmembrane region" description="Helical" evidence="7">
    <location>
        <begin position="123"/>
        <end position="148"/>
    </location>
</feature>
<evidence type="ECO:0000256" key="1">
    <source>
        <dbReference type="ARBA" id="ARBA00004651"/>
    </source>
</evidence>
<evidence type="ECO:0000256" key="8">
    <source>
        <dbReference type="SAM" id="MobiDB-lite"/>
    </source>
</evidence>
<evidence type="ECO:0000256" key="4">
    <source>
        <dbReference type="ARBA" id="ARBA00022692"/>
    </source>
</evidence>
<dbReference type="InterPro" id="IPR011066">
    <property type="entry name" value="MscS_channel_C_sf"/>
</dbReference>
<feature type="compositionally biased region" description="Low complexity" evidence="8">
    <location>
        <begin position="1"/>
        <end position="10"/>
    </location>
</feature>
<dbReference type="InterPro" id="IPR045275">
    <property type="entry name" value="MscS_archaea/bacteria_type"/>
</dbReference>
<dbReference type="Gene3D" id="3.30.70.100">
    <property type="match status" value="1"/>
</dbReference>
<reference evidence="11 12" key="1">
    <citation type="submission" date="2021-08" db="EMBL/GenBank/DDBJ databases">
        <title>Comparative Genomics Analysis of the Genus Qipengyuania Reveals Extensive Genetic Diversity and Metabolic Versatility, Including the Description of Fifteen Novel Species.</title>
        <authorList>
            <person name="Liu Y."/>
        </authorList>
    </citation>
    <scope>NUCLEOTIDE SEQUENCE [LARGE SCALE GENOMIC DNA]</scope>
    <source>
        <strain evidence="11 12">GH25</strain>
    </source>
</reference>
<comment type="caution">
    <text evidence="11">The sequence shown here is derived from an EMBL/GenBank/DDBJ whole genome shotgun (WGS) entry which is preliminary data.</text>
</comment>
<feature type="transmembrane region" description="Helical" evidence="7">
    <location>
        <begin position="42"/>
        <end position="63"/>
    </location>
</feature>
<dbReference type="RefSeq" id="WP_221596683.1">
    <property type="nucleotide sequence ID" value="NZ_JAIGNQ010000001.1"/>
</dbReference>
<comment type="caution">
    <text evidence="7">Lacks conserved residue(s) required for the propagation of feature annotation.</text>
</comment>
<evidence type="ECO:0000256" key="7">
    <source>
        <dbReference type="RuleBase" id="RU369025"/>
    </source>
</evidence>
<feature type="region of interest" description="Disordered" evidence="8">
    <location>
        <begin position="1"/>
        <end position="20"/>
    </location>
</feature>
<keyword evidence="4 7" id="KW-0812">Transmembrane</keyword>
<keyword evidence="12" id="KW-1185">Reference proteome</keyword>
<dbReference type="SUPFAM" id="SSF82861">
    <property type="entry name" value="Mechanosensitive channel protein MscS (YggB), transmembrane region"/>
    <property type="match status" value="1"/>
</dbReference>
<dbReference type="PANTHER" id="PTHR30221">
    <property type="entry name" value="SMALL-CONDUCTANCE MECHANOSENSITIVE CHANNEL"/>
    <property type="match status" value="1"/>
</dbReference>
<keyword evidence="3" id="KW-1003">Cell membrane</keyword>
<keyword evidence="7" id="KW-0997">Cell inner membrane</keyword>
<evidence type="ECO:0000313" key="11">
    <source>
        <dbReference type="EMBL" id="MBX7487268.1"/>
    </source>
</evidence>
<dbReference type="InterPro" id="IPR010920">
    <property type="entry name" value="LSM_dom_sf"/>
</dbReference>
<feature type="transmembrane region" description="Helical" evidence="7">
    <location>
        <begin position="84"/>
        <end position="103"/>
    </location>
</feature>
<organism evidence="11 12">
    <name type="scientific">Qipengyuania pacifica</name>
    <dbReference type="NCBI Taxonomy" id="2860199"/>
    <lineage>
        <taxon>Bacteria</taxon>
        <taxon>Pseudomonadati</taxon>
        <taxon>Pseudomonadota</taxon>
        <taxon>Alphaproteobacteria</taxon>
        <taxon>Sphingomonadales</taxon>
        <taxon>Erythrobacteraceae</taxon>
        <taxon>Qipengyuania</taxon>
    </lineage>
</organism>
<dbReference type="SUPFAM" id="SSF82689">
    <property type="entry name" value="Mechanosensitive channel protein MscS (YggB), C-terminal domain"/>
    <property type="match status" value="1"/>
</dbReference>
<comment type="function">
    <text evidence="7">Mechanosensitive channel that participates in the regulation of osmotic pressure changes within the cell, opening in response to stretch forces in the membrane lipid bilayer, without the need for other proteins. Contributes to normal resistance to hypoosmotic shock. Forms an ion channel of 1.0 nanosiemens conductance with a slight preference for anions.</text>
</comment>
<keyword evidence="6 7" id="KW-0472">Membrane</keyword>
<evidence type="ECO:0000256" key="3">
    <source>
        <dbReference type="ARBA" id="ARBA00022475"/>
    </source>
</evidence>
<evidence type="ECO:0000313" key="12">
    <source>
        <dbReference type="Proteomes" id="UP000776651"/>
    </source>
</evidence>